<evidence type="ECO:0000313" key="3">
    <source>
        <dbReference type="Proteomes" id="UP000266889"/>
    </source>
</evidence>
<protein>
    <submittedName>
        <fullName evidence="2">Uncharacterized protein</fullName>
    </submittedName>
</protein>
<comment type="caution">
    <text evidence="2">The sequence shown here is derived from an EMBL/GenBank/DDBJ whole genome shotgun (WGS) entry which is preliminary data.</text>
</comment>
<keyword evidence="3" id="KW-1185">Reference proteome</keyword>
<evidence type="ECO:0000313" key="2">
    <source>
        <dbReference type="EMBL" id="RQX02807.1"/>
    </source>
</evidence>
<dbReference type="RefSeq" id="WP_124861729.1">
    <property type="nucleotide sequence ID" value="NZ_QGSY01000306.1"/>
</dbReference>
<dbReference type="Proteomes" id="UP000266889">
    <property type="component" value="Unassembled WGS sequence"/>
</dbReference>
<name>A0A3N9X8U4_9ACTN</name>
<dbReference type="AlphaFoldDB" id="A0A3N9X8U4"/>
<proteinExistence type="predicted"/>
<reference evidence="2 3" key="1">
    <citation type="submission" date="2018-05" db="EMBL/GenBank/DDBJ databases">
        <title>Micromonospora from Atacama Desert.</title>
        <authorList>
            <person name="Carro L."/>
            <person name="Goodfellow M."/>
            <person name="Klenk H.-P."/>
        </authorList>
    </citation>
    <scope>NUCLEOTIDE SEQUENCE [LARGE SCALE GENOMIC DNA]</scope>
    <source>
        <strain evidence="2 3">LB32</strain>
    </source>
</reference>
<sequence length="184" mass="19875">MTGTEIVCGDCGTVPPGRPGRRPLCPACKLNRRITLLLDDGTGHIRPALRPLATALRNAPNLSTSRLWLYKPQAAELLTALATGRVPLSHDGLSTWPRPGAARHLRHRLIAYGILPPVDPSLADIESWLRHRLAQLSEHLTSRYFANTRSGINSPGCGPRQPAGRCALPRSPTPPSSSPRPNSS</sequence>
<organism evidence="2 3">
    <name type="scientific">Micromonospora arida</name>
    <dbReference type="NCBI Taxonomy" id="2203715"/>
    <lineage>
        <taxon>Bacteria</taxon>
        <taxon>Bacillati</taxon>
        <taxon>Actinomycetota</taxon>
        <taxon>Actinomycetes</taxon>
        <taxon>Micromonosporales</taxon>
        <taxon>Micromonosporaceae</taxon>
        <taxon>Micromonospora</taxon>
    </lineage>
</organism>
<feature type="region of interest" description="Disordered" evidence="1">
    <location>
        <begin position="150"/>
        <end position="184"/>
    </location>
</feature>
<gene>
    <name evidence="2" type="ORF">DLJ58_30645</name>
</gene>
<evidence type="ECO:0000256" key="1">
    <source>
        <dbReference type="SAM" id="MobiDB-lite"/>
    </source>
</evidence>
<dbReference type="EMBL" id="QGSY01000306">
    <property type="protein sequence ID" value="RQX02807.1"/>
    <property type="molecule type" value="Genomic_DNA"/>
</dbReference>
<dbReference type="OrthoDB" id="3405537at2"/>
<accession>A0A3N9X8U4</accession>